<evidence type="ECO:0000313" key="2">
    <source>
        <dbReference type="Proteomes" id="UP000631418"/>
    </source>
</evidence>
<dbReference type="AlphaFoldDB" id="A0A1S8RJN9"/>
<dbReference type="RefSeq" id="WP_011968360.1">
    <property type="nucleotide sequence ID" value="NZ_CP073279.1"/>
</dbReference>
<evidence type="ECO:0000313" key="1">
    <source>
        <dbReference type="EMBL" id="MBF7811901.1"/>
    </source>
</evidence>
<dbReference type="SUPFAM" id="SSF82171">
    <property type="entry name" value="DPP6 N-terminal domain-like"/>
    <property type="match status" value="1"/>
</dbReference>
<reference evidence="1" key="1">
    <citation type="submission" date="2020-11" db="EMBL/GenBank/DDBJ databases">
        <authorList>
            <person name="Thieme N."/>
            <person name="Liebl W."/>
            <person name="Zverlov V."/>
        </authorList>
    </citation>
    <scope>NUCLEOTIDE SEQUENCE</scope>
    <source>
        <strain evidence="1">NT08</strain>
    </source>
</reference>
<accession>A0A1S8RJN9</accession>
<comment type="caution">
    <text evidence="1">The sequence shown here is derived from an EMBL/GenBank/DDBJ whole genome shotgun (WGS) entry which is preliminary data.</text>
</comment>
<protein>
    <submittedName>
        <fullName evidence="1">Dipeptidyl-peptidase IV</fullName>
    </submittedName>
</protein>
<sequence>MKMFKKITAWALLSILLQISGLYILENFIFKHTSEFKSNKIEVQKKDNTKDISASIPGNAKDTKISDDGKYICYQDGESVYLEDTKTGTSNPITTEKKGTIMYYDWLLERDILVIAQKIEKDGESKVQLITYNAKDLTETVASKEDICTYQEGMEVKKITTSVFTGVFYVEIYTGGLKSTVYRFDRDYERKKVPLAVNVLGNMKVMPHNDRLIYEDKLNSKFFVTSPNKQLTFSGNKNLTLLGIDRNDVIYIGELNGDKITSITYGKVDEDTANWKKATLDSVVSANDLYFSNKSEILVNDNLKGSVKNLSTGKEVEYEGKLVQIKEDFIATEDNSGKLVYKSLNNSK</sequence>
<dbReference type="EMBL" id="JADOEF010000003">
    <property type="protein sequence ID" value="MBF7811901.1"/>
    <property type="molecule type" value="Genomic_DNA"/>
</dbReference>
<dbReference type="OMA" id="GNIEVMP"/>
<name>A0A1S8RJN9_CLOBE</name>
<dbReference type="Proteomes" id="UP000631418">
    <property type="component" value="Unassembled WGS sequence"/>
</dbReference>
<organism evidence="1 2">
    <name type="scientific">Clostridium beijerinckii</name>
    <name type="common">Clostridium MP</name>
    <dbReference type="NCBI Taxonomy" id="1520"/>
    <lineage>
        <taxon>Bacteria</taxon>
        <taxon>Bacillati</taxon>
        <taxon>Bacillota</taxon>
        <taxon>Clostridia</taxon>
        <taxon>Eubacteriales</taxon>
        <taxon>Clostridiaceae</taxon>
        <taxon>Clostridium</taxon>
    </lineage>
</organism>
<gene>
    <name evidence="1" type="ORF">IS491_25240</name>
</gene>
<proteinExistence type="predicted"/>